<evidence type="ECO:0000256" key="1">
    <source>
        <dbReference type="SAM" id="SignalP"/>
    </source>
</evidence>
<comment type="caution">
    <text evidence="2">The sequence shown here is derived from an EMBL/GenBank/DDBJ whole genome shotgun (WGS) entry which is preliminary data.</text>
</comment>
<sequence>MKKKFLTTTALLCCFMVCFAIVADLTGKWTGNINTPDGQQIPVTYNFKVDGTTLTGTADSPQGTVAIDKGLINGNDFSFSVNVGGTDYPHTGKMYADSCGMDIDLGGQKVHFTIKRADK</sequence>
<evidence type="ECO:0000313" key="3">
    <source>
        <dbReference type="Proteomes" id="UP000317010"/>
    </source>
</evidence>
<accession>A0A562U6W6</accession>
<organism evidence="2 3">
    <name type="scientific">Mucilaginibacter frigoritolerans</name>
    <dbReference type="NCBI Taxonomy" id="652788"/>
    <lineage>
        <taxon>Bacteria</taxon>
        <taxon>Pseudomonadati</taxon>
        <taxon>Bacteroidota</taxon>
        <taxon>Sphingobacteriia</taxon>
        <taxon>Sphingobacteriales</taxon>
        <taxon>Sphingobacteriaceae</taxon>
        <taxon>Mucilaginibacter</taxon>
    </lineage>
</organism>
<dbReference type="OrthoDB" id="796539at2"/>
<protein>
    <recommendedName>
        <fullName evidence="4">Glycoside hydrolase</fullName>
    </recommendedName>
</protein>
<dbReference type="RefSeq" id="WP_144911525.1">
    <property type="nucleotide sequence ID" value="NZ_VLLI01000004.1"/>
</dbReference>
<evidence type="ECO:0008006" key="4">
    <source>
        <dbReference type="Google" id="ProtNLM"/>
    </source>
</evidence>
<keyword evidence="3" id="KW-1185">Reference proteome</keyword>
<dbReference type="EMBL" id="VLLI01000004">
    <property type="protein sequence ID" value="TWJ01518.1"/>
    <property type="molecule type" value="Genomic_DNA"/>
</dbReference>
<reference evidence="2 3" key="1">
    <citation type="submission" date="2019-07" db="EMBL/GenBank/DDBJ databases">
        <title>Genomic Encyclopedia of Archaeal and Bacterial Type Strains, Phase II (KMG-II): from individual species to whole genera.</title>
        <authorList>
            <person name="Goeker M."/>
        </authorList>
    </citation>
    <scope>NUCLEOTIDE SEQUENCE [LARGE SCALE GENOMIC DNA]</scope>
    <source>
        <strain evidence="2 3">ATCC BAA-1854</strain>
    </source>
</reference>
<proteinExistence type="predicted"/>
<name>A0A562U6W6_9SPHI</name>
<dbReference type="Proteomes" id="UP000317010">
    <property type="component" value="Unassembled WGS sequence"/>
</dbReference>
<gene>
    <name evidence="2" type="ORF">JN11_01669</name>
</gene>
<evidence type="ECO:0000313" key="2">
    <source>
        <dbReference type="EMBL" id="TWJ01518.1"/>
    </source>
</evidence>
<keyword evidence="1" id="KW-0732">Signal</keyword>
<dbReference type="AlphaFoldDB" id="A0A562U6W6"/>
<feature type="chain" id="PRO_5021699096" description="Glycoside hydrolase" evidence="1">
    <location>
        <begin position="21"/>
        <end position="119"/>
    </location>
</feature>
<feature type="signal peptide" evidence="1">
    <location>
        <begin position="1"/>
        <end position="20"/>
    </location>
</feature>